<evidence type="ECO:0000313" key="4">
    <source>
        <dbReference type="Proteomes" id="UP000664203"/>
    </source>
</evidence>
<feature type="chain" id="PRO_5034441144" evidence="2">
    <location>
        <begin position="22"/>
        <end position="232"/>
    </location>
</feature>
<dbReference type="Proteomes" id="UP000664203">
    <property type="component" value="Unassembled WGS sequence"/>
</dbReference>
<feature type="signal peptide" evidence="2">
    <location>
        <begin position="1"/>
        <end position="21"/>
    </location>
</feature>
<protein>
    <submittedName>
        <fullName evidence="3">Uncharacterized protein</fullName>
    </submittedName>
</protein>
<evidence type="ECO:0000313" key="3">
    <source>
        <dbReference type="EMBL" id="CAF9923991.1"/>
    </source>
</evidence>
<keyword evidence="4" id="KW-1185">Reference proteome</keyword>
<dbReference type="EMBL" id="CAJPDR010000179">
    <property type="protein sequence ID" value="CAF9923991.1"/>
    <property type="molecule type" value="Genomic_DNA"/>
</dbReference>
<evidence type="ECO:0000256" key="1">
    <source>
        <dbReference type="SAM" id="MobiDB-lite"/>
    </source>
</evidence>
<comment type="caution">
    <text evidence="3">The sequence shown here is derived from an EMBL/GenBank/DDBJ whole genome shotgun (WGS) entry which is preliminary data.</text>
</comment>
<organism evidence="3 4">
    <name type="scientific">Alectoria fallacina</name>
    <dbReference type="NCBI Taxonomy" id="1903189"/>
    <lineage>
        <taxon>Eukaryota</taxon>
        <taxon>Fungi</taxon>
        <taxon>Dikarya</taxon>
        <taxon>Ascomycota</taxon>
        <taxon>Pezizomycotina</taxon>
        <taxon>Lecanoromycetes</taxon>
        <taxon>OSLEUM clade</taxon>
        <taxon>Lecanoromycetidae</taxon>
        <taxon>Lecanorales</taxon>
        <taxon>Lecanorineae</taxon>
        <taxon>Parmeliaceae</taxon>
        <taxon>Alectoria</taxon>
    </lineage>
</organism>
<dbReference type="AlphaFoldDB" id="A0A8H3FN24"/>
<reference evidence="3" key="1">
    <citation type="submission" date="2021-03" db="EMBL/GenBank/DDBJ databases">
        <authorList>
            <person name="Tagirdzhanova G."/>
        </authorList>
    </citation>
    <scope>NUCLEOTIDE SEQUENCE</scope>
</reference>
<name>A0A8H3FN24_9LECA</name>
<feature type="region of interest" description="Disordered" evidence="1">
    <location>
        <begin position="25"/>
        <end position="44"/>
    </location>
</feature>
<accession>A0A8H3FN24</accession>
<gene>
    <name evidence="3" type="ORF">ALECFALPRED_002585</name>
</gene>
<evidence type="ECO:0000256" key="2">
    <source>
        <dbReference type="SAM" id="SignalP"/>
    </source>
</evidence>
<feature type="compositionally biased region" description="Basic residues" evidence="1">
    <location>
        <begin position="135"/>
        <end position="145"/>
    </location>
</feature>
<dbReference type="OrthoDB" id="5303831at2759"/>
<keyword evidence="2" id="KW-0732">Signal</keyword>
<feature type="region of interest" description="Disordered" evidence="1">
    <location>
        <begin position="97"/>
        <end position="154"/>
    </location>
</feature>
<proteinExistence type="predicted"/>
<feature type="compositionally biased region" description="Low complexity" evidence="1">
    <location>
        <begin position="101"/>
        <end position="112"/>
    </location>
</feature>
<sequence length="232" mass="25808">MNGLFLFLLLLLLLLCNLAYSSRITQPNSQSQPQPAKSGPSSSLLRTCLHGQSSEFSVTAYPGSSCAADVLNLIELLPKTPYPLSCPSTPRNTKCFPITENNPAAPNPDNAPSKWEDVSEQGALSEWQKLDLRSRKSPSSRRRRSLSSSSPTSTSYEARSVNLIWPDEMTHAVFFIDDGCEYVDDWRQGVVSYVERGARVREQCVAVGADGVWGSVEFMREEEWQEWIAENA</sequence>